<reference evidence="1 2" key="1">
    <citation type="submission" date="2019-02" db="EMBL/GenBank/DDBJ databases">
        <title>The Batch Genome Submission of Acinetobacter spp. strains.</title>
        <authorList>
            <person name="Qin J."/>
            <person name="Hu Y."/>
            <person name="Ye H."/>
            <person name="Wei L."/>
            <person name="Feng Y."/>
            <person name="Zong Z."/>
        </authorList>
    </citation>
    <scope>NUCLEOTIDE SEQUENCE [LARGE SCALE GENOMIC DNA]</scope>
    <source>
        <strain evidence="1 2">WCHABo060081</strain>
    </source>
</reference>
<accession>A0A4Q7ASJ6</accession>
<dbReference type="Proteomes" id="UP000293483">
    <property type="component" value="Unassembled WGS sequence"/>
</dbReference>
<dbReference type="EMBL" id="SGSU01000020">
    <property type="protein sequence ID" value="RZG64770.1"/>
    <property type="molecule type" value="Genomic_DNA"/>
</dbReference>
<protein>
    <submittedName>
        <fullName evidence="1">Uncharacterized protein</fullName>
    </submittedName>
</protein>
<comment type="caution">
    <text evidence="1">The sequence shown here is derived from an EMBL/GenBank/DDBJ whole genome shotgun (WGS) entry which is preliminary data.</text>
</comment>
<sequence length="101" mass="10635">MLIGCTAAASSAGIVVFSSTSNDVEFGVMTVHKVQGDGVLLDGNRNFALTHLIRTATTAELKAKQRLPAPVALFVPVDLSPNSPDEARHLHRALGAQGWVT</sequence>
<proteinExistence type="predicted"/>
<evidence type="ECO:0000313" key="1">
    <source>
        <dbReference type="EMBL" id="RZG64770.1"/>
    </source>
</evidence>
<dbReference type="AlphaFoldDB" id="A0A4Q7ASJ6"/>
<gene>
    <name evidence="1" type="ORF">EXE25_15465</name>
</gene>
<evidence type="ECO:0000313" key="2">
    <source>
        <dbReference type="Proteomes" id="UP000293483"/>
    </source>
</evidence>
<organism evidence="1 2">
    <name type="scientific">Acinetobacter bouvetii</name>
    <dbReference type="NCBI Taxonomy" id="202951"/>
    <lineage>
        <taxon>Bacteria</taxon>
        <taxon>Pseudomonadati</taxon>
        <taxon>Pseudomonadota</taxon>
        <taxon>Gammaproteobacteria</taxon>
        <taxon>Moraxellales</taxon>
        <taxon>Moraxellaceae</taxon>
        <taxon>Acinetobacter</taxon>
    </lineage>
</organism>
<name>A0A4Q7ASJ6_9GAMM</name>